<evidence type="ECO:0000256" key="1">
    <source>
        <dbReference type="ARBA" id="ARBA00004651"/>
    </source>
</evidence>
<evidence type="ECO:0000256" key="7">
    <source>
        <dbReference type="PIRSR" id="PIRSR600715-1"/>
    </source>
</evidence>
<evidence type="ECO:0000313" key="9">
    <source>
        <dbReference type="EMBL" id="QTQ11991.1"/>
    </source>
</evidence>
<keyword evidence="7" id="KW-0460">Magnesium</keyword>
<dbReference type="AlphaFoldDB" id="A0A975F033"/>
<comment type="cofactor">
    <cofactor evidence="7">
        <name>Mg(2+)</name>
        <dbReference type="ChEBI" id="CHEBI:18420"/>
    </cofactor>
</comment>
<dbReference type="PANTHER" id="PTHR22926">
    <property type="entry name" value="PHOSPHO-N-ACETYLMURAMOYL-PENTAPEPTIDE-TRANSFERASE"/>
    <property type="match status" value="1"/>
</dbReference>
<dbReference type="GO" id="GO:0005886">
    <property type="term" value="C:plasma membrane"/>
    <property type="evidence" value="ECO:0007669"/>
    <property type="project" value="UniProtKB-SubCell"/>
</dbReference>
<feature type="transmembrane region" description="Helical" evidence="8">
    <location>
        <begin position="126"/>
        <end position="145"/>
    </location>
</feature>
<dbReference type="GO" id="GO:0044038">
    <property type="term" value="P:cell wall macromolecule biosynthetic process"/>
    <property type="evidence" value="ECO:0007669"/>
    <property type="project" value="TreeGrafter"/>
</dbReference>
<keyword evidence="5 8" id="KW-1133">Transmembrane helix</keyword>
<evidence type="ECO:0000256" key="2">
    <source>
        <dbReference type="ARBA" id="ARBA00022475"/>
    </source>
</evidence>
<feature type="transmembrane region" description="Helical" evidence="8">
    <location>
        <begin position="157"/>
        <end position="174"/>
    </location>
</feature>
<sequence length="356" mass="39587">MILFFFISFFISALLIPFIIRFSRKYGFYDKVNSRKIHSGNIPRLGGLAVVFSFIVTEIIFGLFYSTPVADRIYNVSLIFAGILIFFMGLTDDFHPLRAGIKLIIQCVAALITIVCGYSFDSILGFYVPPFIGNVFTFLWIVFVINSYNLIDGLDGLCGGLSFLTLGALYIIFARSASSAAALCLVLCGSISGFLLYNRPPAKIFLGDGGSQFLGFFVAVCPLFSSTVNYEYNKVLIMLTLCAIPMTDTLAAVWRRIREHRSVFSPDMGHIHHKLVNIGFTKQAALVFLLSMQALICISVGLAMYLQVFKGTILIVVTYAFVLLFFSVLHYINRAVNRQDKGMLRGKQSGDTDIIN</sequence>
<dbReference type="GO" id="GO:0009103">
    <property type="term" value="P:lipopolysaccharide biosynthetic process"/>
    <property type="evidence" value="ECO:0007669"/>
    <property type="project" value="TreeGrafter"/>
</dbReference>
<evidence type="ECO:0000313" key="10">
    <source>
        <dbReference type="Proteomes" id="UP000671995"/>
    </source>
</evidence>
<feature type="transmembrane region" description="Helical" evidence="8">
    <location>
        <begin position="209"/>
        <end position="229"/>
    </location>
</feature>
<keyword evidence="6 8" id="KW-0472">Membrane</keyword>
<evidence type="ECO:0000256" key="4">
    <source>
        <dbReference type="ARBA" id="ARBA00022692"/>
    </source>
</evidence>
<feature type="transmembrane region" description="Helical" evidence="8">
    <location>
        <begin position="73"/>
        <end position="91"/>
    </location>
</feature>
<keyword evidence="7" id="KW-0479">Metal-binding</keyword>
<name>A0A975F033_9SPIR</name>
<organism evidence="9 10">
    <name type="scientific">Treponema parvum</name>
    <dbReference type="NCBI Taxonomy" id="138851"/>
    <lineage>
        <taxon>Bacteria</taxon>
        <taxon>Pseudomonadati</taxon>
        <taxon>Spirochaetota</taxon>
        <taxon>Spirochaetia</taxon>
        <taxon>Spirochaetales</taxon>
        <taxon>Treponemataceae</taxon>
        <taxon>Treponema</taxon>
    </lineage>
</organism>
<gene>
    <name evidence="9" type="ORF">HRI96_07170</name>
</gene>
<keyword evidence="4 8" id="KW-0812">Transmembrane</keyword>
<evidence type="ECO:0000256" key="3">
    <source>
        <dbReference type="ARBA" id="ARBA00022679"/>
    </source>
</evidence>
<evidence type="ECO:0000256" key="5">
    <source>
        <dbReference type="ARBA" id="ARBA00022989"/>
    </source>
</evidence>
<feature type="transmembrane region" description="Helical" evidence="8">
    <location>
        <begin position="180"/>
        <end position="197"/>
    </location>
</feature>
<keyword evidence="3 9" id="KW-0808">Transferase</keyword>
<dbReference type="Pfam" id="PF00953">
    <property type="entry name" value="Glycos_transf_4"/>
    <property type="match status" value="1"/>
</dbReference>
<dbReference type="GO" id="GO:0016780">
    <property type="term" value="F:phosphotransferase activity, for other substituted phosphate groups"/>
    <property type="evidence" value="ECO:0007669"/>
    <property type="project" value="InterPro"/>
</dbReference>
<keyword evidence="2" id="KW-1003">Cell membrane</keyword>
<accession>A0A975F033</accession>
<dbReference type="PROSITE" id="PS01348">
    <property type="entry name" value="MRAY_2"/>
    <property type="match status" value="1"/>
</dbReference>
<proteinExistence type="predicted"/>
<dbReference type="PANTHER" id="PTHR22926:SF3">
    <property type="entry name" value="UNDECAPRENYL-PHOSPHATE ALPHA-N-ACETYLGLUCOSAMINYL 1-PHOSPHATE TRANSFERASE"/>
    <property type="match status" value="1"/>
</dbReference>
<feature type="transmembrane region" description="Helical" evidence="8">
    <location>
        <begin position="312"/>
        <end position="332"/>
    </location>
</feature>
<feature type="transmembrane region" description="Helical" evidence="8">
    <location>
        <begin position="103"/>
        <end position="120"/>
    </location>
</feature>
<feature type="transmembrane region" description="Helical" evidence="8">
    <location>
        <begin position="6"/>
        <end position="24"/>
    </location>
</feature>
<dbReference type="GO" id="GO:0071555">
    <property type="term" value="P:cell wall organization"/>
    <property type="evidence" value="ECO:0007669"/>
    <property type="project" value="TreeGrafter"/>
</dbReference>
<comment type="subcellular location">
    <subcellularLocation>
        <location evidence="1">Cell membrane</location>
        <topology evidence="1">Multi-pass membrane protein</topology>
    </subcellularLocation>
</comment>
<dbReference type="InterPro" id="IPR000715">
    <property type="entry name" value="Glycosyl_transferase_4"/>
</dbReference>
<reference evidence="9" key="2">
    <citation type="journal article" date="2021" name="Microbiol. Resour. Announc.">
        <title>Complete Genome Sequences of Three Human Oral Treponema parvum Isolates.</title>
        <authorList>
            <person name="Zeng H."/>
            <person name="Watt R.M."/>
        </authorList>
    </citation>
    <scope>NUCLEOTIDE SEQUENCE</scope>
    <source>
        <strain evidence="9">ATCC 700773</strain>
    </source>
</reference>
<dbReference type="CDD" id="cd06853">
    <property type="entry name" value="GT_WecA_like"/>
    <property type="match status" value="1"/>
</dbReference>
<feature type="binding site" evidence="7">
    <location>
        <position position="149"/>
    </location>
    <ligand>
        <name>Mg(2+)</name>
        <dbReference type="ChEBI" id="CHEBI:18420"/>
    </ligand>
</feature>
<dbReference type="RefSeq" id="WP_210116705.1">
    <property type="nucleotide sequence ID" value="NZ_CP054257.1"/>
</dbReference>
<dbReference type="GO" id="GO:0046872">
    <property type="term" value="F:metal ion binding"/>
    <property type="evidence" value="ECO:0007669"/>
    <property type="project" value="UniProtKB-KW"/>
</dbReference>
<evidence type="ECO:0000256" key="8">
    <source>
        <dbReference type="SAM" id="Phobius"/>
    </source>
</evidence>
<dbReference type="EMBL" id="CP054257">
    <property type="protein sequence ID" value="QTQ11991.1"/>
    <property type="molecule type" value="Genomic_DNA"/>
</dbReference>
<evidence type="ECO:0000256" key="6">
    <source>
        <dbReference type="ARBA" id="ARBA00023136"/>
    </source>
</evidence>
<reference evidence="9" key="1">
    <citation type="submission" date="2020-05" db="EMBL/GenBank/DDBJ databases">
        <authorList>
            <person name="Zeng H."/>
            <person name="Chan Y.K."/>
            <person name="Watt R.M."/>
        </authorList>
    </citation>
    <scope>NUCLEOTIDE SEQUENCE</scope>
    <source>
        <strain evidence="9">ATCC 700773</strain>
    </source>
</reference>
<dbReference type="InterPro" id="IPR018480">
    <property type="entry name" value="PNAcMuramoyl-5peptid_Trfase_CS"/>
</dbReference>
<feature type="binding site" evidence="7">
    <location>
        <position position="208"/>
    </location>
    <ligand>
        <name>Mg(2+)</name>
        <dbReference type="ChEBI" id="CHEBI:18420"/>
    </ligand>
</feature>
<feature type="transmembrane region" description="Helical" evidence="8">
    <location>
        <begin position="284"/>
        <end position="306"/>
    </location>
</feature>
<dbReference type="Proteomes" id="UP000671995">
    <property type="component" value="Chromosome"/>
</dbReference>
<protein>
    <submittedName>
        <fullName evidence="9">Undecaprenyl/decaprenyl-phosphate alpha-N-acetylglucosaminyl 1-phosphate transferase</fullName>
    </submittedName>
</protein>
<feature type="transmembrane region" description="Helical" evidence="8">
    <location>
        <begin position="45"/>
        <end position="67"/>
    </location>
</feature>